<keyword evidence="2" id="KW-1185">Reference proteome</keyword>
<sequence length="322" mass="36552">MSLQDEFQVGECKGQKMVEGVQIPLLLKPKQDHSNTNTNVASLVDILKANKEAFEDMLLKHSAILFRGFDVKDAQEFNDVVEAIGCEDIRYVGPAPRTHVHKRVWTANEGPLSEFIYYHHEMVLIKEFPTKVILFCEVPPPEGGETPFVTSWRVTERMLKEFPENVREMEEKGLRYSFTALSKNDTGSMRGRGWEDAFGTSDKVEAEKRAKALGMDIEWLSNGVKTILGPRSLTRVFPNRQDRKMWFNTIVGMYGKETSSAEMADGSEIPANVVERCGEIIEDESIQFKWEQGDVLFLDNLALLHGRRPSLPPRKVLVATCK</sequence>
<name>A0ACB7TQS3_DIOAL</name>
<reference evidence="2" key="1">
    <citation type="journal article" date="2022" name="Nat. Commun.">
        <title>Chromosome evolution and the genetic basis of agronomically important traits in greater yam.</title>
        <authorList>
            <person name="Bredeson J.V."/>
            <person name="Lyons J.B."/>
            <person name="Oniyinde I.O."/>
            <person name="Okereke N.R."/>
            <person name="Kolade O."/>
            <person name="Nnabue I."/>
            <person name="Nwadili C.O."/>
            <person name="Hribova E."/>
            <person name="Parker M."/>
            <person name="Nwogha J."/>
            <person name="Shu S."/>
            <person name="Carlson J."/>
            <person name="Kariba R."/>
            <person name="Muthemba S."/>
            <person name="Knop K."/>
            <person name="Barton G.J."/>
            <person name="Sherwood A.V."/>
            <person name="Lopez-Montes A."/>
            <person name="Asiedu R."/>
            <person name="Jamnadass R."/>
            <person name="Muchugi A."/>
            <person name="Goodstein D."/>
            <person name="Egesi C.N."/>
            <person name="Featherston J."/>
            <person name="Asfaw A."/>
            <person name="Simpson G.G."/>
            <person name="Dolezel J."/>
            <person name="Hendre P.S."/>
            <person name="Van Deynze A."/>
            <person name="Kumar P.L."/>
            <person name="Obidiegwu J.E."/>
            <person name="Bhattacharjee R."/>
            <person name="Rokhsar D.S."/>
        </authorList>
    </citation>
    <scope>NUCLEOTIDE SEQUENCE [LARGE SCALE GENOMIC DNA]</scope>
    <source>
        <strain evidence="2">cv. TDa95/00328</strain>
    </source>
</reference>
<protein>
    <submittedName>
        <fullName evidence="1">Clavaminate synthase-like protein</fullName>
    </submittedName>
</protein>
<dbReference type="EMBL" id="CM037030">
    <property type="protein sequence ID" value="KAH7650978.1"/>
    <property type="molecule type" value="Genomic_DNA"/>
</dbReference>
<evidence type="ECO:0000313" key="2">
    <source>
        <dbReference type="Proteomes" id="UP000827976"/>
    </source>
</evidence>
<comment type="caution">
    <text evidence="1">The sequence shown here is derived from an EMBL/GenBank/DDBJ whole genome shotgun (WGS) entry which is preliminary data.</text>
</comment>
<gene>
    <name evidence="1" type="ORF">IHE45_20G027000</name>
</gene>
<organism evidence="1 2">
    <name type="scientific">Dioscorea alata</name>
    <name type="common">Purple yam</name>
    <dbReference type="NCBI Taxonomy" id="55571"/>
    <lineage>
        <taxon>Eukaryota</taxon>
        <taxon>Viridiplantae</taxon>
        <taxon>Streptophyta</taxon>
        <taxon>Embryophyta</taxon>
        <taxon>Tracheophyta</taxon>
        <taxon>Spermatophyta</taxon>
        <taxon>Magnoliopsida</taxon>
        <taxon>Liliopsida</taxon>
        <taxon>Dioscoreales</taxon>
        <taxon>Dioscoreaceae</taxon>
        <taxon>Dioscorea</taxon>
    </lineage>
</organism>
<dbReference type="Proteomes" id="UP000827976">
    <property type="component" value="Chromosome 20"/>
</dbReference>
<proteinExistence type="predicted"/>
<evidence type="ECO:0000313" key="1">
    <source>
        <dbReference type="EMBL" id="KAH7650978.1"/>
    </source>
</evidence>
<accession>A0ACB7TQS3</accession>